<dbReference type="InterPro" id="IPR048248">
    <property type="entry name" value="PUA_eIF2d-like"/>
</dbReference>
<evidence type="ECO:0000256" key="3">
    <source>
        <dbReference type="ARBA" id="ARBA00013816"/>
    </source>
</evidence>
<proteinExistence type="inferred from homology"/>
<dbReference type="FunFam" id="3.10.400.20:FF:000004">
    <property type="entry name" value="Eukaryotic Initiation Factor"/>
    <property type="match status" value="1"/>
</dbReference>
<reference evidence="13" key="1">
    <citation type="submission" date="2005-10" db="EMBL/GenBank/DDBJ databases">
        <authorList>
            <person name="Loftus B.J."/>
            <person name="Nene V.M."/>
            <person name="Hannick L.I."/>
            <person name="Bidwell S."/>
            <person name="Haas B."/>
            <person name="Amedeo P."/>
            <person name="Orvis J."/>
            <person name="Wortman J.R."/>
            <person name="White O.R."/>
            <person name="Salzberg S."/>
            <person name="Shumway M."/>
            <person name="Koo H."/>
            <person name="Zhao Y."/>
            <person name="Holmes M."/>
            <person name="Miller J."/>
            <person name="Schatz M."/>
            <person name="Pop M."/>
            <person name="Pai G."/>
            <person name="Utterback T."/>
            <person name="Rogers Y.-H."/>
            <person name="Kravitz S."/>
            <person name="Fraser C.M."/>
        </authorList>
    </citation>
    <scope>NUCLEOTIDE SEQUENCE</scope>
    <source>
        <strain evidence="13">Liverpool</strain>
    </source>
</reference>
<dbReference type="SMART" id="SM00359">
    <property type="entry name" value="PUA"/>
    <property type="match status" value="1"/>
</dbReference>
<dbReference type="InterPro" id="IPR048247">
    <property type="entry name" value="eIF2D_N"/>
</dbReference>
<dbReference type="InterPro" id="IPR036877">
    <property type="entry name" value="SUI1_dom_sf"/>
</dbReference>
<evidence type="ECO:0000313" key="13">
    <source>
        <dbReference type="EMBL" id="EAT38746.1"/>
    </source>
</evidence>
<keyword evidence="4" id="KW-0963">Cytoplasm</keyword>
<evidence type="ECO:0000256" key="9">
    <source>
        <dbReference type="ARBA" id="ARBA00030186"/>
    </source>
</evidence>
<dbReference type="PROSITE" id="PS50890">
    <property type="entry name" value="PUA"/>
    <property type="match status" value="1"/>
</dbReference>
<evidence type="ECO:0000256" key="5">
    <source>
        <dbReference type="ARBA" id="ARBA00022553"/>
    </source>
</evidence>
<dbReference type="PANTHER" id="PTHR12217:SF4">
    <property type="entry name" value="EUKARYOTIC TRANSLATION INITIATION FACTOR 2D"/>
    <property type="match status" value="1"/>
</dbReference>
<dbReference type="PROSITE" id="PS50296">
    <property type="entry name" value="SUI1"/>
    <property type="match status" value="1"/>
</dbReference>
<dbReference type="Pfam" id="PF17832">
    <property type="entry name" value="Pre-PUA"/>
    <property type="match status" value="1"/>
</dbReference>
<sequence length="573" mass="63183">MFIKPFKVKSNILVTGSERKRLKQRAQSQFAASETSPMAELFGNKCKVCVVKIVTYGECQVTVYTSDKRPVFFELDGKLIPTVYTLWAAPDMVPEFTTHPAVLPKLANGADLMIPGVVGRGTSMKSWGNYRKDDIVAVNLTSNRAAVGVGLLAHSSDDLYMCGGRGIAVRMMHVFGDKLWGMEPSVCQQVPLMGAIQAVPKLEDDFPPLGAPEPVVDKKKPMVNEVTEKLAEVDVNGDEVEEDDQDEESEEEAQPDPDKLIRSAFLNAIKLQGKKIPLPILTSTFYPQYVQPELPEGIEMKRSSYKKVGTFLKEMAKDGVIQIKEEKKGIEKIVSINLEHPDVVSFYPYKMKKPDDAEVSSADQSASTPLLLTKMVEMYAVNEVTEKLFGSLGVAVGKALDETQVRNYVKDYVGRNKLIDVQSKMVTPDETLRQICGGTETTLYSVPEVIDHVLRNMTSTFEMRSQKGPVTKGGKRAIIHLTTATRSGNKKVTLISNLEDYGVNVAEFAKAVKLGAAASTSMAEVPGTKGEQLLVQGNHIKFVYDLLTGTYQIPKACITGLEFAKEQKKKKKK</sequence>
<dbReference type="PROSITE" id="PS51925">
    <property type="entry name" value="SWIB_MDM2"/>
    <property type="match status" value="1"/>
</dbReference>
<dbReference type="InterPro" id="IPR041366">
    <property type="entry name" value="Pre-PUA"/>
</dbReference>
<protein>
    <recommendedName>
        <fullName evidence="3">Eukaryotic translation initiation factor 2D</fullName>
    </recommendedName>
    <alternativeName>
        <fullName evidence="9">Ligatin</fullName>
    </alternativeName>
</protein>
<evidence type="ECO:0000256" key="6">
    <source>
        <dbReference type="ARBA" id="ARBA00022917"/>
    </source>
</evidence>
<evidence type="ECO:0000256" key="4">
    <source>
        <dbReference type="ARBA" id="ARBA00022490"/>
    </source>
</evidence>
<dbReference type="HOGENOM" id="CLU_012487_2_0_1"/>
<dbReference type="GO" id="GO:0003723">
    <property type="term" value="F:RNA binding"/>
    <property type="evidence" value="ECO:0007669"/>
    <property type="project" value="InterPro"/>
</dbReference>
<reference evidence="13" key="3">
    <citation type="submission" date="2012-09" db="EMBL/GenBank/DDBJ databases">
        <authorList>
            <consortium name="VectorBase"/>
        </authorList>
    </citation>
    <scope>NUCLEOTIDE SEQUENCE</scope>
    <source>
        <strain evidence="13">Liverpool</strain>
    </source>
</reference>
<dbReference type="CDD" id="cd11610">
    <property type="entry name" value="eIF2D_N"/>
    <property type="match status" value="1"/>
</dbReference>
<dbReference type="InterPro" id="IPR002478">
    <property type="entry name" value="PUA"/>
</dbReference>
<dbReference type="SUPFAM" id="SSF47592">
    <property type="entry name" value="SWIB/MDM2 domain"/>
    <property type="match status" value="1"/>
</dbReference>
<evidence type="ECO:0000259" key="11">
    <source>
        <dbReference type="PROSITE" id="PS50296"/>
    </source>
</evidence>
<dbReference type="OMA" id="MFLKPYR"/>
<evidence type="ECO:0000256" key="8">
    <source>
        <dbReference type="ARBA" id="ARBA00025522"/>
    </source>
</evidence>
<accession>A0A1S4FM85</accession>
<dbReference type="InterPro" id="IPR039759">
    <property type="entry name" value="eIF2D_SUI1"/>
</dbReference>
<comment type="similarity">
    <text evidence="2">Belongs to the eIF2D family.</text>
</comment>
<dbReference type="KEGG" id="aag:5571931"/>
<dbReference type="Gene3D" id="3.10.400.20">
    <property type="match status" value="1"/>
</dbReference>
<dbReference type="InterPro" id="IPR039757">
    <property type="entry name" value="EIF2D"/>
</dbReference>
<organism evidence="13 14">
    <name type="scientific">Aedes aegypti</name>
    <name type="common">Yellowfever mosquito</name>
    <name type="synonym">Culex aegypti</name>
    <dbReference type="NCBI Taxonomy" id="7159"/>
    <lineage>
        <taxon>Eukaryota</taxon>
        <taxon>Metazoa</taxon>
        <taxon>Ecdysozoa</taxon>
        <taxon>Arthropoda</taxon>
        <taxon>Hexapoda</taxon>
        <taxon>Insecta</taxon>
        <taxon>Pterygota</taxon>
        <taxon>Neoptera</taxon>
        <taxon>Endopterygota</taxon>
        <taxon>Diptera</taxon>
        <taxon>Nematocera</taxon>
        <taxon>Culicoidea</taxon>
        <taxon>Culicidae</taxon>
        <taxon>Culicinae</taxon>
        <taxon>Aedini</taxon>
        <taxon>Aedes</taxon>
        <taxon>Stegomyia</taxon>
    </lineage>
</organism>
<dbReference type="PANTHER" id="PTHR12217">
    <property type="entry name" value="EUKARYOTIC TRANSLATION INITIATION FACTOR 2D"/>
    <property type="match status" value="1"/>
</dbReference>
<dbReference type="GO" id="GO:0001731">
    <property type="term" value="P:formation of translation preinitiation complex"/>
    <property type="evidence" value="ECO:0007669"/>
    <property type="project" value="InterPro"/>
</dbReference>
<dbReference type="Pfam" id="PF26292">
    <property type="entry name" value="PUA_elF2D"/>
    <property type="match status" value="1"/>
</dbReference>
<feature type="region of interest" description="Disordered" evidence="10">
    <location>
        <begin position="233"/>
        <end position="258"/>
    </location>
</feature>
<evidence type="ECO:0000259" key="12">
    <source>
        <dbReference type="PROSITE" id="PS51925"/>
    </source>
</evidence>
<dbReference type="InterPro" id="IPR057429">
    <property type="entry name" value="WH_eIF2D"/>
</dbReference>
<dbReference type="InterPro" id="IPR004521">
    <property type="entry name" value="Uncharacterised_CHP00451"/>
</dbReference>
<dbReference type="Pfam" id="PF25304">
    <property type="entry name" value="WHD_eIF2D"/>
    <property type="match status" value="1"/>
</dbReference>
<dbReference type="Pfam" id="PF01253">
    <property type="entry name" value="SUI1"/>
    <property type="match status" value="1"/>
</dbReference>
<dbReference type="CTD" id="1939"/>
<reference evidence="13" key="2">
    <citation type="journal article" date="2007" name="Science">
        <title>Genome sequence of Aedes aegypti, a major arbovirus vector.</title>
        <authorList>
            <person name="Nene V."/>
            <person name="Wortman J.R."/>
            <person name="Lawson D."/>
            <person name="Haas B."/>
            <person name="Kodira C."/>
            <person name="Tu Z.J."/>
            <person name="Loftus B."/>
            <person name="Xi Z."/>
            <person name="Megy K."/>
            <person name="Grabherr M."/>
            <person name="Ren Q."/>
            <person name="Zdobnov E.M."/>
            <person name="Lobo N.F."/>
            <person name="Campbell K.S."/>
            <person name="Brown S.E."/>
            <person name="Bonaldo M.F."/>
            <person name="Zhu J."/>
            <person name="Sinkins S.P."/>
            <person name="Hogenkamp D.G."/>
            <person name="Amedeo P."/>
            <person name="Arensburger P."/>
            <person name="Atkinson P.W."/>
            <person name="Bidwell S."/>
            <person name="Biedler J."/>
            <person name="Birney E."/>
            <person name="Bruggner R.V."/>
            <person name="Costas J."/>
            <person name="Coy M.R."/>
            <person name="Crabtree J."/>
            <person name="Crawford M."/>
            <person name="Debruyn B."/>
            <person name="Decaprio D."/>
            <person name="Eiglmeier K."/>
            <person name="Eisenstadt E."/>
            <person name="El-Dorry H."/>
            <person name="Gelbart W.M."/>
            <person name="Gomes S.L."/>
            <person name="Hammond M."/>
            <person name="Hannick L.I."/>
            <person name="Hogan J.R."/>
            <person name="Holmes M.H."/>
            <person name="Jaffe D."/>
            <person name="Johnston J.S."/>
            <person name="Kennedy R.C."/>
            <person name="Koo H."/>
            <person name="Kravitz S."/>
            <person name="Kriventseva E.V."/>
            <person name="Kulp D."/>
            <person name="Labutti K."/>
            <person name="Lee E."/>
            <person name="Li S."/>
            <person name="Lovin D.D."/>
            <person name="Mao C."/>
            <person name="Mauceli E."/>
            <person name="Menck C.F."/>
            <person name="Miller J.R."/>
            <person name="Montgomery P."/>
            <person name="Mori A."/>
            <person name="Nascimento A.L."/>
            <person name="Naveira H.F."/>
            <person name="Nusbaum C."/>
            <person name="O'leary S."/>
            <person name="Orvis J."/>
            <person name="Pertea M."/>
            <person name="Quesneville H."/>
            <person name="Reidenbach K.R."/>
            <person name="Rogers Y.H."/>
            <person name="Roth C.W."/>
            <person name="Schneider J.R."/>
            <person name="Schatz M."/>
            <person name="Shumway M."/>
            <person name="Stanke M."/>
            <person name="Stinson E.O."/>
            <person name="Tubio J.M."/>
            <person name="Vanzee J.P."/>
            <person name="Verjovski-Almeida S."/>
            <person name="Werner D."/>
            <person name="White O."/>
            <person name="Wyder S."/>
            <person name="Zeng Q."/>
            <person name="Zhao Q."/>
            <person name="Zhao Y."/>
            <person name="Hill C.A."/>
            <person name="Raikhel A.S."/>
            <person name="Soares M.B."/>
            <person name="Knudson D.L."/>
            <person name="Lee N.H."/>
            <person name="Galagan J."/>
            <person name="Salzberg S.L."/>
            <person name="Paulsen I.T."/>
            <person name="Dimopoulos G."/>
            <person name="Collins F.H."/>
            <person name="Birren B."/>
            <person name="Fraser-Liggett C.M."/>
            <person name="Severson D.W."/>
        </authorList>
    </citation>
    <scope>NUCLEOTIDE SEQUENCE [LARGE SCALE GENOMIC DNA]</scope>
    <source>
        <strain evidence="13">Liverpool</strain>
    </source>
</reference>
<name>A0A1S4FM85_AEDAE</name>
<dbReference type="CDD" id="cd11608">
    <property type="entry name" value="eIF2D_C"/>
    <property type="match status" value="1"/>
</dbReference>
<dbReference type="InterPro" id="IPR015947">
    <property type="entry name" value="PUA-like_sf"/>
</dbReference>
<dbReference type="InterPro" id="IPR003121">
    <property type="entry name" value="SWIB_MDM2_domain"/>
</dbReference>
<dbReference type="SUPFAM" id="SSF55159">
    <property type="entry name" value="eIF1-like"/>
    <property type="match status" value="1"/>
</dbReference>
<dbReference type="Proteomes" id="UP000682892">
    <property type="component" value="Chromosome 3"/>
</dbReference>
<dbReference type="InterPro" id="IPR036885">
    <property type="entry name" value="SWIB_MDM2_dom_sf"/>
</dbReference>
<feature type="compositionally biased region" description="Acidic residues" evidence="10">
    <location>
        <begin position="235"/>
        <end position="255"/>
    </location>
</feature>
<evidence type="ECO:0000256" key="2">
    <source>
        <dbReference type="ARBA" id="ARBA00010359"/>
    </source>
</evidence>
<feature type="domain" description="DM2" evidence="12">
    <location>
        <begin position="377"/>
        <end position="459"/>
    </location>
</feature>
<feature type="domain" description="SUI1" evidence="11">
    <location>
        <begin position="479"/>
        <end position="551"/>
    </location>
</feature>
<evidence type="ECO:0000313" key="14">
    <source>
        <dbReference type="Proteomes" id="UP000682892"/>
    </source>
</evidence>
<dbReference type="NCBIfam" id="TIGR00451">
    <property type="entry name" value="unchar_dom_2"/>
    <property type="match status" value="1"/>
</dbReference>
<keyword evidence="5" id="KW-0597">Phosphoprotein</keyword>
<dbReference type="InterPro" id="IPR058886">
    <property type="entry name" value="SWIB_eIF2D"/>
</dbReference>
<dbReference type="EMBL" id="CH477579">
    <property type="protein sequence ID" value="EAT38746.1"/>
    <property type="molecule type" value="Genomic_DNA"/>
</dbReference>
<keyword evidence="6" id="KW-0648">Protein biosynthesis</keyword>
<dbReference type="CDD" id="cd21156">
    <property type="entry name" value="PUA_eIF2d-like"/>
    <property type="match status" value="1"/>
</dbReference>
<keyword evidence="7" id="KW-0007">Acetylation</keyword>
<comment type="function">
    <text evidence="8">Translation initiation factor that is able to deliver tRNA to the P-site of the eukaryotic ribosome in a GTP-independent manner. The binding of Met-tRNA(I) occurs after the AUG codon finds its position in the P-site of 40S ribosomes, the situation that takes place during initiation complex formation on some specific RNAs. Its activity in tRNA binding with 40S subunits does not require the presence of the aminoacyl moiety. Possesses the unique ability to deliver non-Met (elongator) tRNAs into the P-site of the 40S subunit. In addition to its role in initiation, can promote release of deacylated tRNA and mRNA from recycled 40S subunits following ABCE1-mediated dissociation of post-termination ribosomal complexes into subunits.</text>
</comment>
<comment type="subcellular location">
    <subcellularLocation>
        <location evidence="1">Cytoplasm</location>
    </subcellularLocation>
</comment>
<dbReference type="Gene3D" id="3.30.780.10">
    <property type="entry name" value="SUI1-like domain"/>
    <property type="match status" value="1"/>
</dbReference>
<evidence type="ECO:0000256" key="7">
    <source>
        <dbReference type="ARBA" id="ARBA00022990"/>
    </source>
</evidence>
<dbReference type="AlphaFoldDB" id="A0A1S4FM85"/>
<dbReference type="FunFam" id="3.30.780.10:FF:000016">
    <property type="entry name" value="eukaryotic translation initiation factor 2D"/>
    <property type="match status" value="1"/>
</dbReference>
<dbReference type="Pfam" id="PF26291">
    <property type="entry name" value="SWIB_eIF2D"/>
    <property type="match status" value="1"/>
</dbReference>
<dbReference type="InterPro" id="IPR001950">
    <property type="entry name" value="SUI1"/>
</dbReference>
<dbReference type="OrthoDB" id="199771at2759"/>
<dbReference type="SUPFAM" id="SSF88697">
    <property type="entry name" value="PUA domain-like"/>
    <property type="match status" value="1"/>
</dbReference>
<evidence type="ECO:0000256" key="10">
    <source>
        <dbReference type="SAM" id="MobiDB-lite"/>
    </source>
</evidence>
<gene>
    <name evidence="13" type="ORF">AaeL_AAEL009412</name>
</gene>
<dbReference type="GO" id="GO:0003743">
    <property type="term" value="F:translation initiation factor activity"/>
    <property type="evidence" value="ECO:0007669"/>
    <property type="project" value="InterPro"/>
</dbReference>
<evidence type="ECO:0000256" key="1">
    <source>
        <dbReference type="ARBA" id="ARBA00004496"/>
    </source>
</evidence>
<dbReference type="GO" id="GO:0005737">
    <property type="term" value="C:cytoplasm"/>
    <property type="evidence" value="ECO:0007669"/>
    <property type="project" value="UniProtKB-SubCell"/>
</dbReference>